<sequence length="195" mass="21753">MANDSERIFESGDEAFASMFRVAREAKGLTQDDVARHMSMRNYDFHQQTVYKIENGRRRVTVGEGVELASLVGLPVEALADRFPDSPESLANNVKEAGRTFGEELFDMADSMRALRAIRDEYVHAVRRYAEHPTAWAANSDGARVPQSVIFESLALFDGIQAYATSWQELLNNSDARRTLAAVGWDPAEAHETAI</sequence>
<dbReference type="CDD" id="cd00093">
    <property type="entry name" value="HTH_XRE"/>
    <property type="match status" value="1"/>
</dbReference>
<dbReference type="InterPro" id="IPR001387">
    <property type="entry name" value="Cro/C1-type_HTH"/>
</dbReference>
<dbReference type="PROSITE" id="PS50943">
    <property type="entry name" value="HTH_CROC1"/>
    <property type="match status" value="1"/>
</dbReference>
<dbReference type="InterPro" id="IPR010982">
    <property type="entry name" value="Lambda_DNA-bd_dom_sf"/>
</dbReference>
<reference evidence="2 3" key="1">
    <citation type="submission" date="2017-04" db="EMBL/GenBank/DDBJ databases">
        <title>Comparative genome analysis of Subtercola boreus.</title>
        <authorList>
            <person name="Cho Y.-J."/>
            <person name="Cho A."/>
            <person name="Kim O.-S."/>
            <person name="Lee J.-I."/>
        </authorList>
    </citation>
    <scope>NUCLEOTIDE SEQUENCE [LARGE SCALE GENOMIC DNA]</scope>
    <source>
        <strain evidence="2 3">K300</strain>
    </source>
</reference>
<proteinExistence type="predicted"/>
<dbReference type="OrthoDB" id="5126483at2"/>
<evidence type="ECO:0000313" key="3">
    <source>
        <dbReference type="Proteomes" id="UP000256486"/>
    </source>
</evidence>
<keyword evidence="3" id="KW-1185">Reference proteome</keyword>
<organism evidence="2 3">
    <name type="scientific">Subtercola boreus</name>
    <dbReference type="NCBI Taxonomy" id="120213"/>
    <lineage>
        <taxon>Bacteria</taxon>
        <taxon>Bacillati</taxon>
        <taxon>Actinomycetota</taxon>
        <taxon>Actinomycetes</taxon>
        <taxon>Micrococcales</taxon>
        <taxon>Microbacteriaceae</taxon>
        <taxon>Subtercola</taxon>
    </lineage>
</organism>
<dbReference type="EMBL" id="NBWZ01000001">
    <property type="protein sequence ID" value="RFA10395.1"/>
    <property type="molecule type" value="Genomic_DNA"/>
</dbReference>
<dbReference type="Gene3D" id="1.10.260.40">
    <property type="entry name" value="lambda repressor-like DNA-binding domains"/>
    <property type="match status" value="1"/>
</dbReference>
<feature type="domain" description="HTH cro/C1-type" evidence="1">
    <location>
        <begin position="20"/>
        <end position="79"/>
    </location>
</feature>
<dbReference type="SUPFAM" id="SSF47413">
    <property type="entry name" value="lambda repressor-like DNA-binding domains"/>
    <property type="match status" value="1"/>
</dbReference>
<dbReference type="GO" id="GO:0003677">
    <property type="term" value="F:DNA binding"/>
    <property type="evidence" value="ECO:0007669"/>
    <property type="project" value="InterPro"/>
</dbReference>
<dbReference type="RefSeq" id="WP_116415773.1">
    <property type="nucleotide sequence ID" value="NZ_NBWZ01000001.1"/>
</dbReference>
<dbReference type="Proteomes" id="UP000256486">
    <property type="component" value="Unassembled WGS sequence"/>
</dbReference>
<evidence type="ECO:0000313" key="2">
    <source>
        <dbReference type="EMBL" id="RFA10395.1"/>
    </source>
</evidence>
<comment type="caution">
    <text evidence="2">The sequence shown here is derived from an EMBL/GenBank/DDBJ whole genome shotgun (WGS) entry which is preliminary data.</text>
</comment>
<dbReference type="AlphaFoldDB" id="A0A3E0VL82"/>
<dbReference type="Pfam" id="PF13560">
    <property type="entry name" value="HTH_31"/>
    <property type="match status" value="1"/>
</dbReference>
<accession>A0A3E0VL82</accession>
<evidence type="ECO:0000259" key="1">
    <source>
        <dbReference type="PROSITE" id="PS50943"/>
    </source>
</evidence>
<protein>
    <recommendedName>
        <fullName evidence="1">HTH cro/C1-type domain-containing protein</fullName>
    </recommendedName>
</protein>
<dbReference type="SMART" id="SM00530">
    <property type="entry name" value="HTH_XRE"/>
    <property type="match status" value="1"/>
</dbReference>
<name>A0A3E0VL82_9MICO</name>
<gene>
    <name evidence="2" type="ORF">B7R54_15160</name>
</gene>